<comment type="caution">
    <text evidence="3">The sequence shown here is derived from an EMBL/GenBank/DDBJ whole genome shotgun (WGS) entry which is preliminary data.</text>
</comment>
<keyword evidence="2" id="KW-0472">Membrane</keyword>
<dbReference type="Pfam" id="PF03125">
    <property type="entry name" value="Sre"/>
    <property type="match status" value="1"/>
</dbReference>
<evidence type="ECO:0000256" key="1">
    <source>
        <dbReference type="ARBA" id="ARBA00006803"/>
    </source>
</evidence>
<dbReference type="AlphaFoldDB" id="A0AAN5CKH3"/>
<dbReference type="GO" id="GO:0007606">
    <property type="term" value="P:sensory perception of chemical stimulus"/>
    <property type="evidence" value="ECO:0007669"/>
    <property type="project" value="InterPro"/>
</dbReference>
<proteinExistence type="inferred from homology"/>
<comment type="similarity">
    <text evidence="1">Belongs to the nematode receptor-like protein sre family.</text>
</comment>
<dbReference type="Proteomes" id="UP001328107">
    <property type="component" value="Unassembled WGS sequence"/>
</dbReference>
<keyword evidence="4" id="KW-1185">Reference proteome</keyword>
<feature type="non-terminal residue" evidence="3">
    <location>
        <position position="1"/>
    </location>
</feature>
<feature type="transmembrane region" description="Helical" evidence="2">
    <location>
        <begin position="91"/>
        <end position="116"/>
    </location>
</feature>
<keyword evidence="2" id="KW-0812">Transmembrane</keyword>
<accession>A0AAN5CKH3</accession>
<keyword evidence="2" id="KW-1133">Transmembrane helix</keyword>
<feature type="transmembrane region" description="Helical" evidence="2">
    <location>
        <begin position="7"/>
        <end position="31"/>
    </location>
</feature>
<feature type="transmembrane region" description="Helical" evidence="2">
    <location>
        <begin position="37"/>
        <end position="57"/>
    </location>
</feature>
<sequence length="187" mass="20683">SLATLPVSILLECCNLTVATAIASGLVFRIISVEQMLLCMSFIAASGLALIFAVLSFNRRIDKKLGQAVLTTAYSISRAYQIKENIHVIQAILRLAFVLLALNVPIMVLEIAFRFFASVDGATSAIFANASMDVFISIYPMILVTSVPFSDVVFERSLKRLWKGQDIFDALAHIYRFRQQKHGSSTM</sequence>
<name>A0AAN5CKH3_9BILA</name>
<evidence type="ECO:0000313" key="4">
    <source>
        <dbReference type="Proteomes" id="UP001328107"/>
    </source>
</evidence>
<evidence type="ECO:0000313" key="3">
    <source>
        <dbReference type="EMBL" id="GMR46116.1"/>
    </source>
</evidence>
<feature type="non-terminal residue" evidence="3">
    <location>
        <position position="187"/>
    </location>
</feature>
<protein>
    <recommendedName>
        <fullName evidence="5">G protein-coupled receptor</fullName>
    </recommendedName>
</protein>
<feature type="transmembrane region" description="Helical" evidence="2">
    <location>
        <begin position="136"/>
        <end position="154"/>
    </location>
</feature>
<dbReference type="InterPro" id="IPR004151">
    <property type="entry name" value="7TM_GPCR_serpentine_rcpt_Sre"/>
</dbReference>
<organism evidence="3 4">
    <name type="scientific">Pristionchus mayeri</name>
    <dbReference type="NCBI Taxonomy" id="1317129"/>
    <lineage>
        <taxon>Eukaryota</taxon>
        <taxon>Metazoa</taxon>
        <taxon>Ecdysozoa</taxon>
        <taxon>Nematoda</taxon>
        <taxon>Chromadorea</taxon>
        <taxon>Rhabditida</taxon>
        <taxon>Rhabditina</taxon>
        <taxon>Diplogasteromorpha</taxon>
        <taxon>Diplogasteroidea</taxon>
        <taxon>Neodiplogasteridae</taxon>
        <taxon>Pristionchus</taxon>
    </lineage>
</organism>
<dbReference type="EMBL" id="BTRK01000004">
    <property type="protein sequence ID" value="GMR46116.1"/>
    <property type="molecule type" value="Genomic_DNA"/>
</dbReference>
<evidence type="ECO:0008006" key="5">
    <source>
        <dbReference type="Google" id="ProtNLM"/>
    </source>
</evidence>
<dbReference type="GO" id="GO:0016020">
    <property type="term" value="C:membrane"/>
    <property type="evidence" value="ECO:0007669"/>
    <property type="project" value="InterPro"/>
</dbReference>
<reference evidence="4" key="1">
    <citation type="submission" date="2022-10" db="EMBL/GenBank/DDBJ databases">
        <title>Genome assembly of Pristionchus species.</title>
        <authorList>
            <person name="Yoshida K."/>
            <person name="Sommer R.J."/>
        </authorList>
    </citation>
    <scope>NUCLEOTIDE SEQUENCE [LARGE SCALE GENOMIC DNA]</scope>
    <source>
        <strain evidence="4">RS5460</strain>
    </source>
</reference>
<evidence type="ECO:0000256" key="2">
    <source>
        <dbReference type="SAM" id="Phobius"/>
    </source>
</evidence>
<gene>
    <name evidence="3" type="ORF">PMAYCL1PPCAC_16311</name>
</gene>